<dbReference type="EMBL" id="SMFQ01000003">
    <property type="protein sequence ID" value="TCJ87468.1"/>
    <property type="molecule type" value="Genomic_DNA"/>
</dbReference>
<reference evidence="2 3" key="1">
    <citation type="submission" date="2019-03" db="EMBL/GenBank/DDBJ databases">
        <title>Genomic Encyclopedia of Type Strains, Phase IV (KMG-IV): sequencing the most valuable type-strain genomes for metagenomic binning, comparative biology and taxonomic classification.</title>
        <authorList>
            <person name="Goeker M."/>
        </authorList>
    </citation>
    <scope>NUCLEOTIDE SEQUENCE [LARGE SCALE GENOMIC DNA]</scope>
    <source>
        <strain evidence="2 3">DSM 24830</strain>
    </source>
</reference>
<dbReference type="RefSeq" id="WP_131905739.1">
    <property type="nucleotide sequence ID" value="NZ_BAAAFU010000004.1"/>
</dbReference>
<accession>A0A4R1F6D0</accession>
<evidence type="ECO:0000313" key="3">
    <source>
        <dbReference type="Proteomes" id="UP000294887"/>
    </source>
</evidence>
<dbReference type="Pfam" id="PF09361">
    <property type="entry name" value="Phasin_2"/>
    <property type="match status" value="1"/>
</dbReference>
<sequence>MQQWIDLNTKIANDSLATLKQFGELNVKTTEAFFAQQKEMTEGLTSTTEQNIEKLSAAKDPKDFFEMQNEMFQNSINFAMGNWKKAMSTVETNRDAYKKLSEKSLKTAKGNMDKVVESAKKTTTEATEAAKKAVKAAK</sequence>
<comment type="caution">
    <text evidence="2">The sequence shown here is derived from an EMBL/GenBank/DDBJ whole genome shotgun (WGS) entry which is preliminary data.</text>
</comment>
<dbReference type="Proteomes" id="UP000294887">
    <property type="component" value="Unassembled WGS sequence"/>
</dbReference>
<keyword evidence="3" id="KW-1185">Reference proteome</keyword>
<feature type="domain" description="Phasin" evidence="1">
    <location>
        <begin position="10"/>
        <end position="91"/>
    </location>
</feature>
<dbReference type="InterPro" id="IPR018968">
    <property type="entry name" value="Phasin"/>
</dbReference>
<dbReference type="AlphaFoldDB" id="A0A4R1F6D0"/>
<gene>
    <name evidence="2" type="ORF">EV695_1978</name>
</gene>
<evidence type="ECO:0000259" key="1">
    <source>
        <dbReference type="Pfam" id="PF09361"/>
    </source>
</evidence>
<organism evidence="2 3">
    <name type="scientific">Cocleimonas flava</name>
    <dbReference type="NCBI Taxonomy" id="634765"/>
    <lineage>
        <taxon>Bacteria</taxon>
        <taxon>Pseudomonadati</taxon>
        <taxon>Pseudomonadota</taxon>
        <taxon>Gammaproteobacteria</taxon>
        <taxon>Thiotrichales</taxon>
        <taxon>Thiotrichaceae</taxon>
        <taxon>Cocleimonas</taxon>
    </lineage>
</organism>
<name>A0A4R1F6D0_9GAMM</name>
<protein>
    <submittedName>
        <fullName evidence="2">Phasin protein</fullName>
    </submittedName>
</protein>
<proteinExistence type="predicted"/>
<evidence type="ECO:0000313" key="2">
    <source>
        <dbReference type="EMBL" id="TCJ87468.1"/>
    </source>
</evidence>